<dbReference type="GO" id="GO:0042918">
    <property type="term" value="P:alkanesulfonate transmembrane transport"/>
    <property type="evidence" value="ECO:0007669"/>
    <property type="project" value="TreeGrafter"/>
</dbReference>
<reference evidence="6" key="1">
    <citation type="submission" date="2024-08" db="EMBL/GenBank/DDBJ databases">
        <authorList>
            <person name="Chaddad Z."/>
            <person name="Lamrabet M."/>
            <person name="Bouhnik O."/>
            <person name="Alami S."/>
            <person name="Wipf D."/>
            <person name="Courty P.E."/>
            <person name="Missbah El Idrissi M."/>
        </authorList>
    </citation>
    <scope>NUCLEOTIDE SEQUENCE</scope>
    <source>
        <strain evidence="6">LLZ17</strain>
    </source>
</reference>
<evidence type="ECO:0000259" key="5">
    <source>
        <dbReference type="SMART" id="SM00062"/>
    </source>
</evidence>
<dbReference type="Gene3D" id="3.40.190.10">
    <property type="entry name" value="Periplasmic binding protein-like II"/>
    <property type="match status" value="2"/>
</dbReference>
<evidence type="ECO:0000256" key="4">
    <source>
        <dbReference type="SAM" id="SignalP"/>
    </source>
</evidence>
<gene>
    <name evidence="6" type="ORF">AB8Z38_21450</name>
</gene>
<dbReference type="AlphaFoldDB" id="A0AB39XE02"/>
<dbReference type="InterPro" id="IPR001638">
    <property type="entry name" value="Solute-binding_3/MltF_N"/>
</dbReference>
<dbReference type="SUPFAM" id="SSF53850">
    <property type="entry name" value="Periplasmic binding protein-like II"/>
    <property type="match status" value="1"/>
</dbReference>
<dbReference type="InterPro" id="IPR015168">
    <property type="entry name" value="SsuA/THI5"/>
</dbReference>
<comment type="subcellular location">
    <subcellularLocation>
        <location evidence="1">Periplasm</location>
    </subcellularLocation>
</comment>
<dbReference type="RefSeq" id="WP_369719812.1">
    <property type="nucleotide sequence ID" value="NZ_CP165734.1"/>
</dbReference>
<dbReference type="GO" id="GO:0042597">
    <property type="term" value="C:periplasmic space"/>
    <property type="evidence" value="ECO:0007669"/>
    <property type="project" value="UniProtKB-SubCell"/>
</dbReference>
<dbReference type="CDD" id="cd01008">
    <property type="entry name" value="PBP2_NrtA_SsuA_CpmA_like"/>
    <property type="match status" value="1"/>
</dbReference>
<evidence type="ECO:0000256" key="3">
    <source>
        <dbReference type="ARBA" id="ARBA00022729"/>
    </source>
</evidence>
<feature type="domain" description="Solute-binding protein family 3/N-terminal" evidence="5">
    <location>
        <begin position="30"/>
        <end position="246"/>
    </location>
</feature>
<dbReference type="SMART" id="SM00062">
    <property type="entry name" value="PBPb"/>
    <property type="match status" value="1"/>
</dbReference>
<organism evidence="6">
    <name type="scientific">Bradyrhizobium sp. LLZ17</name>
    <dbReference type="NCBI Taxonomy" id="3239388"/>
    <lineage>
        <taxon>Bacteria</taxon>
        <taxon>Pseudomonadati</taxon>
        <taxon>Pseudomonadota</taxon>
        <taxon>Alphaproteobacteria</taxon>
        <taxon>Hyphomicrobiales</taxon>
        <taxon>Nitrobacteraceae</taxon>
        <taxon>Bradyrhizobium</taxon>
    </lineage>
</organism>
<feature type="chain" id="PRO_5044210888" evidence="4">
    <location>
        <begin position="19"/>
        <end position="331"/>
    </location>
</feature>
<evidence type="ECO:0000256" key="2">
    <source>
        <dbReference type="ARBA" id="ARBA00010742"/>
    </source>
</evidence>
<dbReference type="PANTHER" id="PTHR30024">
    <property type="entry name" value="ALIPHATIC SULFONATES-BINDING PROTEIN-RELATED"/>
    <property type="match status" value="1"/>
</dbReference>
<name>A0AB39XE02_9BRAD</name>
<comment type="similarity">
    <text evidence="2">Belongs to the bacterial solute-binding protein SsuA/TauA family.</text>
</comment>
<proteinExistence type="inferred from homology"/>
<dbReference type="EMBL" id="CP165734">
    <property type="protein sequence ID" value="XDV55361.1"/>
    <property type="molecule type" value="Genomic_DNA"/>
</dbReference>
<evidence type="ECO:0000313" key="6">
    <source>
        <dbReference type="EMBL" id="XDV55361.1"/>
    </source>
</evidence>
<sequence>MRSTTALRIGLFAISACAGSLNSGARAEEMLKARLAQNLAPISGLAIVAKTNGLFAKQGLDISVSNFTSGKQCLDTVVGGGADIATTAEAPVTAAAMAQQPIAFVAGMEYSDLKTMTAGSAAIRTKADLRGKRIGFTAGTGSEVYTSVLLKAAGLTAKDVTLVNLRPQEMLPALAAGSLDAFDTWEPHVANAKKALGEAAVPLDTKGLYSESFNIVVMRSYLDANPAIVGKFLTALIEAEGWVKAHPDEAIDIVATASGMKRDDLAPIWPDYVFHVRLDDKLLETLKTHAGWRLETGNHPPGAVMPDFSKIIATAPLKALDAARVTLSANP</sequence>
<dbReference type="Pfam" id="PF09084">
    <property type="entry name" value="NMT1"/>
    <property type="match status" value="1"/>
</dbReference>
<keyword evidence="3 4" id="KW-0732">Signal</keyword>
<protein>
    <submittedName>
        <fullName evidence="6">NrtA/SsuA/CpmA family ABC transporter substrate-binding protein</fullName>
    </submittedName>
</protein>
<accession>A0AB39XE02</accession>
<feature type="signal peptide" evidence="4">
    <location>
        <begin position="1"/>
        <end position="18"/>
    </location>
</feature>
<dbReference type="PANTHER" id="PTHR30024:SF47">
    <property type="entry name" value="TAURINE-BINDING PERIPLASMIC PROTEIN"/>
    <property type="match status" value="1"/>
</dbReference>
<evidence type="ECO:0000256" key="1">
    <source>
        <dbReference type="ARBA" id="ARBA00004418"/>
    </source>
</evidence>